<evidence type="ECO:0000313" key="1">
    <source>
        <dbReference type="EMBL" id="VDL69242.1"/>
    </source>
</evidence>
<reference evidence="1 2" key="2">
    <citation type="submission" date="2018-11" db="EMBL/GenBank/DDBJ databases">
        <authorList>
            <consortium name="Pathogen Informatics"/>
        </authorList>
    </citation>
    <scope>NUCLEOTIDE SEQUENCE [LARGE SCALE GENOMIC DNA]</scope>
</reference>
<gene>
    <name evidence="1" type="ORF">NBR_LOCUS5653</name>
</gene>
<dbReference type="AlphaFoldDB" id="A0A0N4XSY7"/>
<dbReference type="Proteomes" id="UP000271162">
    <property type="component" value="Unassembled WGS sequence"/>
</dbReference>
<sequence length="117" mass="12837">MLRIGDDMTLRPTVAAVKLGINMDEWTGTPLMDMLNKTEKEELESGKLCFGSIVLPGINLNSNRDSTSNVNVEVPENINNGTITGSNKRKRTLNDYIVDPKLKKLADSEPSGTTTNK</sequence>
<protein>
    <submittedName>
        <fullName evidence="3">Gag-pol polyprotein</fullName>
    </submittedName>
</protein>
<name>A0A0N4XSY7_NIPBR</name>
<accession>A0A0N4XSY7</accession>
<proteinExistence type="predicted"/>
<reference evidence="3" key="1">
    <citation type="submission" date="2017-02" db="UniProtKB">
        <authorList>
            <consortium name="WormBaseParasite"/>
        </authorList>
    </citation>
    <scope>IDENTIFICATION</scope>
</reference>
<dbReference type="EMBL" id="UYSL01019752">
    <property type="protein sequence ID" value="VDL69242.1"/>
    <property type="molecule type" value="Genomic_DNA"/>
</dbReference>
<evidence type="ECO:0000313" key="2">
    <source>
        <dbReference type="Proteomes" id="UP000271162"/>
    </source>
</evidence>
<keyword evidence="2" id="KW-1185">Reference proteome</keyword>
<dbReference type="WBParaSite" id="NBR_0000565201-mRNA-1">
    <property type="protein sequence ID" value="NBR_0000565201-mRNA-1"/>
    <property type="gene ID" value="NBR_0000565201"/>
</dbReference>
<organism evidence="3">
    <name type="scientific">Nippostrongylus brasiliensis</name>
    <name type="common">Rat hookworm</name>
    <dbReference type="NCBI Taxonomy" id="27835"/>
    <lineage>
        <taxon>Eukaryota</taxon>
        <taxon>Metazoa</taxon>
        <taxon>Ecdysozoa</taxon>
        <taxon>Nematoda</taxon>
        <taxon>Chromadorea</taxon>
        <taxon>Rhabditida</taxon>
        <taxon>Rhabditina</taxon>
        <taxon>Rhabditomorpha</taxon>
        <taxon>Strongyloidea</taxon>
        <taxon>Heligmosomidae</taxon>
        <taxon>Nippostrongylus</taxon>
    </lineage>
</organism>
<evidence type="ECO:0000313" key="3">
    <source>
        <dbReference type="WBParaSite" id="NBR_0000565201-mRNA-1"/>
    </source>
</evidence>